<protein>
    <submittedName>
        <fullName evidence="2">GNAT family N-acetyltransferase</fullName>
    </submittedName>
</protein>
<gene>
    <name evidence="2" type="ORF">OKE68_01435</name>
</gene>
<organism evidence="2 3">
    <name type="scientific">Riemerella anatipestifer</name>
    <name type="common">Moraxella anatipestifer</name>
    <dbReference type="NCBI Taxonomy" id="34085"/>
    <lineage>
        <taxon>Bacteria</taxon>
        <taxon>Pseudomonadati</taxon>
        <taxon>Bacteroidota</taxon>
        <taxon>Flavobacteriia</taxon>
        <taxon>Flavobacteriales</taxon>
        <taxon>Weeksellaceae</taxon>
        <taxon>Riemerella</taxon>
    </lineage>
</organism>
<name>A0AAP3EYB7_RIEAN</name>
<dbReference type="Pfam" id="PF00583">
    <property type="entry name" value="Acetyltransf_1"/>
    <property type="match status" value="1"/>
</dbReference>
<evidence type="ECO:0000313" key="2">
    <source>
        <dbReference type="EMBL" id="MCW0522983.1"/>
    </source>
</evidence>
<dbReference type="CDD" id="cd04301">
    <property type="entry name" value="NAT_SF"/>
    <property type="match status" value="1"/>
</dbReference>
<reference evidence="2" key="1">
    <citation type="submission" date="2022-10" db="EMBL/GenBank/DDBJ databases">
        <title>Sifting through the core-genome to identify putative cross-protective antigens against Riemerella anatipestifer.</title>
        <authorList>
            <person name="Zheng X."/>
            <person name="Zhang W."/>
        </authorList>
    </citation>
    <scope>NUCLEOTIDE SEQUENCE</scope>
    <source>
        <strain evidence="2">ZWRA178</strain>
    </source>
</reference>
<comment type="caution">
    <text evidence="2">The sequence shown here is derived from an EMBL/GenBank/DDBJ whole genome shotgun (WGS) entry which is preliminary data.</text>
</comment>
<feature type="domain" description="N-acetyltransferase" evidence="1">
    <location>
        <begin position="4"/>
        <end position="149"/>
    </location>
</feature>
<dbReference type="PROSITE" id="PS51186">
    <property type="entry name" value="GNAT"/>
    <property type="match status" value="1"/>
</dbReference>
<sequence>MESLIIREYQEEDKDNLLSILKLNIPHFFAEEELNDFKIYLEQKIEYYFVVEYKGKIVGSGGINLEHDSKIAKISWDFINPQYHGLGIGRKLLEYRIDIIRVMHKDYKIIVKTSQYVYQFYEKNSFVLESIIKDYWSQGFDLYLMEYKF</sequence>
<evidence type="ECO:0000313" key="3">
    <source>
        <dbReference type="Proteomes" id="UP001207440"/>
    </source>
</evidence>
<dbReference type="EMBL" id="JAOZYT010000005">
    <property type="protein sequence ID" value="MCW0522983.1"/>
    <property type="molecule type" value="Genomic_DNA"/>
</dbReference>
<dbReference type="InterPro" id="IPR016181">
    <property type="entry name" value="Acyl_CoA_acyltransferase"/>
</dbReference>
<dbReference type="InterPro" id="IPR000182">
    <property type="entry name" value="GNAT_dom"/>
</dbReference>
<dbReference type="SUPFAM" id="SSF55729">
    <property type="entry name" value="Acyl-CoA N-acyltransferases (Nat)"/>
    <property type="match status" value="1"/>
</dbReference>
<accession>A0AAP3EYB7</accession>
<dbReference type="Gene3D" id="3.40.630.30">
    <property type="match status" value="1"/>
</dbReference>
<evidence type="ECO:0000259" key="1">
    <source>
        <dbReference type="PROSITE" id="PS51186"/>
    </source>
</evidence>
<dbReference type="GO" id="GO:0016747">
    <property type="term" value="F:acyltransferase activity, transferring groups other than amino-acyl groups"/>
    <property type="evidence" value="ECO:0007669"/>
    <property type="project" value="InterPro"/>
</dbReference>
<dbReference type="AlphaFoldDB" id="A0AAP3EYB7"/>
<proteinExistence type="predicted"/>
<dbReference type="Proteomes" id="UP001207440">
    <property type="component" value="Unassembled WGS sequence"/>
</dbReference>
<dbReference type="RefSeq" id="WP_081276916.1">
    <property type="nucleotide sequence ID" value="NZ_CP029760.1"/>
</dbReference>